<proteinExistence type="predicted"/>
<evidence type="ECO:0000313" key="3">
    <source>
        <dbReference type="Proteomes" id="UP000594638"/>
    </source>
</evidence>
<feature type="region of interest" description="Disordered" evidence="1">
    <location>
        <begin position="38"/>
        <end position="62"/>
    </location>
</feature>
<keyword evidence="3" id="KW-1185">Reference proteome</keyword>
<dbReference type="Gramene" id="OE9A113960T1">
    <property type="protein sequence ID" value="OE9A113960C1"/>
    <property type="gene ID" value="OE9A113960"/>
</dbReference>
<feature type="compositionally biased region" description="Low complexity" evidence="1">
    <location>
        <begin position="45"/>
        <end position="55"/>
    </location>
</feature>
<feature type="non-terminal residue" evidence="2">
    <location>
        <position position="1"/>
    </location>
</feature>
<comment type="caution">
    <text evidence="2">The sequence shown here is derived from an EMBL/GenBank/DDBJ whole genome shotgun (WGS) entry which is preliminary data.</text>
</comment>
<reference evidence="2 3" key="1">
    <citation type="submission" date="2019-12" db="EMBL/GenBank/DDBJ databases">
        <authorList>
            <person name="Alioto T."/>
            <person name="Alioto T."/>
            <person name="Gomez Garrido J."/>
        </authorList>
    </citation>
    <scope>NUCLEOTIDE SEQUENCE [LARGE SCALE GENOMIC DNA]</scope>
</reference>
<dbReference type="EMBL" id="CACTIH010006419">
    <property type="protein sequence ID" value="CAA3004705.1"/>
    <property type="molecule type" value="Genomic_DNA"/>
</dbReference>
<dbReference type="Proteomes" id="UP000594638">
    <property type="component" value="Unassembled WGS sequence"/>
</dbReference>
<feature type="non-terminal residue" evidence="2">
    <location>
        <position position="62"/>
    </location>
</feature>
<evidence type="ECO:0000313" key="2">
    <source>
        <dbReference type="EMBL" id="CAA3004705.1"/>
    </source>
</evidence>
<sequence length="62" mass="6428">LVVALKGDAMQLQMTASIDYSVVMLLFIATSPNDVAENSLGANPSSSVGADISSSITDVQRK</sequence>
<organism evidence="2 3">
    <name type="scientific">Olea europaea subsp. europaea</name>
    <dbReference type="NCBI Taxonomy" id="158383"/>
    <lineage>
        <taxon>Eukaryota</taxon>
        <taxon>Viridiplantae</taxon>
        <taxon>Streptophyta</taxon>
        <taxon>Embryophyta</taxon>
        <taxon>Tracheophyta</taxon>
        <taxon>Spermatophyta</taxon>
        <taxon>Magnoliopsida</taxon>
        <taxon>eudicotyledons</taxon>
        <taxon>Gunneridae</taxon>
        <taxon>Pentapetalae</taxon>
        <taxon>asterids</taxon>
        <taxon>lamiids</taxon>
        <taxon>Lamiales</taxon>
        <taxon>Oleaceae</taxon>
        <taxon>Oleeae</taxon>
        <taxon>Olea</taxon>
    </lineage>
</organism>
<accession>A0A8S0TGW1</accession>
<dbReference type="AlphaFoldDB" id="A0A8S0TGW1"/>
<protein>
    <submittedName>
        <fullName evidence="2">Uncharacterized protein</fullName>
    </submittedName>
</protein>
<evidence type="ECO:0000256" key="1">
    <source>
        <dbReference type="SAM" id="MobiDB-lite"/>
    </source>
</evidence>
<gene>
    <name evidence="2" type="ORF">OLEA9_A113960</name>
</gene>
<name>A0A8S0TGW1_OLEEU</name>